<evidence type="ECO:0000313" key="3">
    <source>
        <dbReference type="Proteomes" id="UP001379945"/>
    </source>
</evidence>
<accession>A0ABU9C622</accession>
<comment type="caution">
    <text evidence="2">The sequence shown here is derived from an EMBL/GenBank/DDBJ whole genome shotgun (WGS) entry which is preliminary data.</text>
</comment>
<feature type="domain" description="YdhG-like" evidence="1">
    <location>
        <begin position="30"/>
        <end position="129"/>
    </location>
</feature>
<dbReference type="Pfam" id="PF08818">
    <property type="entry name" value="DUF1801"/>
    <property type="match status" value="1"/>
</dbReference>
<organism evidence="2 3">
    <name type="scientific">Ideonella margarita</name>
    <dbReference type="NCBI Taxonomy" id="2984191"/>
    <lineage>
        <taxon>Bacteria</taxon>
        <taxon>Pseudomonadati</taxon>
        <taxon>Pseudomonadota</taxon>
        <taxon>Betaproteobacteria</taxon>
        <taxon>Burkholderiales</taxon>
        <taxon>Sphaerotilaceae</taxon>
        <taxon>Ideonella</taxon>
    </lineage>
</organism>
<dbReference type="InterPro" id="IPR014922">
    <property type="entry name" value="YdhG-like"/>
</dbReference>
<dbReference type="RefSeq" id="WP_341399388.1">
    <property type="nucleotide sequence ID" value="NZ_JBBUTI010000007.1"/>
</dbReference>
<evidence type="ECO:0000259" key="1">
    <source>
        <dbReference type="Pfam" id="PF08818"/>
    </source>
</evidence>
<gene>
    <name evidence="2" type="ORF">AACH00_12075</name>
</gene>
<keyword evidence="3" id="KW-1185">Reference proteome</keyword>
<name>A0ABU9C622_9BURK</name>
<dbReference type="Proteomes" id="UP001379945">
    <property type="component" value="Unassembled WGS sequence"/>
</dbReference>
<proteinExistence type="predicted"/>
<reference evidence="2 3" key="1">
    <citation type="submission" date="2024-04" db="EMBL/GenBank/DDBJ databases">
        <title>Novel species of the genus Ideonella isolated from streams.</title>
        <authorList>
            <person name="Lu H."/>
        </authorList>
    </citation>
    <scope>NUCLEOTIDE SEQUENCE [LARGE SCALE GENOMIC DNA]</scope>
    <source>
        <strain evidence="2 3">LYT19W</strain>
    </source>
</reference>
<evidence type="ECO:0000313" key="2">
    <source>
        <dbReference type="EMBL" id="MEK8047091.1"/>
    </source>
</evidence>
<dbReference type="EMBL" id="JBBUTI010000007">
    <property type="protein sequence ID" value="MEK8047091.1"/>
    <property type="molecule type" value="Genomic_DNA"/>
</dbReference>
<sequence length="143" mass="15356">MAEAKTKPTAASVDDYLAAEASPEQLADCKALMALLKKVTKQAPKMWGPSIVGYGSYAYRYESGRTGESCLTGFAVRGKELVVYLVAEGAEQQALLAKLGKHKMGKACLYFKRFADLDAAVLEALVLASVEEIKRRHPSVGAA</sequence>
<protein>
    <submittedName>
        <fullName evidence="2">DUF1801 domain-containing protein</fullName>
    </submittedName>
</protein>